<dbReference type="PANTHER" id="PTHR38686:SF1">
    <property type="entry name" value="APOLIPOPROTEIN N-ACYLTRANSFERASE"/>
    <property type="match status" value="1"/>
</dbReference>
<evidence type="ECO:0000256" key="7">
    <source>
        <dbReference type="ARBA" id="ARBA00023136"/>
    </source>
</evidence>
<comment type="function">
    <text evidence="9">Catalyzes the phospholipid dependent N-acylation of the N-terminal cysteine of apolipoprotein, the last step in lipoprotein maturation.</text>
</comment>
<dbReference type="SUPFAM" id="SSF56317">
    <property type="entry name" value="Carbon-nitrogen hydrolase"/>
    <property type="match status" value="1"/>
</dbReference>
<keyword evidence="5 9" id="KW-0812">Transmembrane</keyword>
<reference evidence="11" key="1">
    <citation type="submission" date="2021-02" db="EMBL/GenBank/DDBJ databases">
        <title>Thiocyanate and organic carbon inputs drive convergent selection for specific autotrophic Afipia and Thiobacillus strains within complex microbiomes.</title>
        <authorList>
            <person name="Huddy R.J."/>
            <person name="Sachdeva R."/>
            <person name="Kadzinga F."/>
            <person name="Kantor R.S."/>
            <person name="Harrison S.T.L."/>
            <person name="Banfield J.F."/>
        </authorList>
    </citation>
    <scope>NUCLEOTIDE SEQUENCE</scope>
    <source>
        <strain evidence="11">SCN18_13_7_16_R3_B_64_19</strain>
    </source>
</reference>
<evidence type="ECO:0000256" key="5">
    <source>
        <dbReference type="ARBA" id="ARBA00022692"/>
    </source>
</evidence>
<keyword evidence="3 9" id="KW-1003">Cell membrane</keyword>
<comment type="similarity">
    <text evidence="2 9">Belongs to the CN hydrolase family. Apolipoprotein N-acyltransferase subfamily.</text>
</comment>
<comment type="pathway">
    <text evidence="9">Protein modification; lipoprotein biosynthesis (N-acyl transfer).</text>
</comment>
<feature type="domain" description="CN hydrolase" evidence="10">
    <location>
        <begin position="263"/>
        <end position="502"/>
    </location>
</feature>
<feature type="transmembrane region" description="Helical" evidence="9">
    <location>
        <begin position="83"/>
        <end position="103"/>
    </location>
</feature>
<keyword evidence="4 9" id="KW-0808">Transferase</keyword>
<feature type="transmembrane region" description="Helical" evidence="9">
    <location>
        <begin position="31"/>
        <end position="48"/>
    </location>
</feature>
<proteinExistence type="inferred from homology"/>
<dbReference type="PANTHER" id="PTHR38686">
    <property type="entry name" value="APOLIPOPROTEIN N-ACYLTRANSFERASE"/>
    <property type="match status" value="1"/>
</dbReference>
<dbReference type="Proteomes" id="UP000664800">
    <property type="component" value="Unassembled WGS sequence"/>
</dbReference>
<dbReference type="InterPro" id="IPR045378">
    <property type="entry name" value="LNT_N"/>
</dbReference>
<keyword evidence="11" id="KW-0449">Lipoprotein</keyword>
<feature type="transmembrane region" description="Helical" evidence="9">
    <location>
        <begin position="227"/>
        <end position="245"/>
    </location>
</feature>
<accession>A0A8I1MXR0</accession>
<dbReference type="Pfam" id="PF20154">
    <property type="entry name" value="LNT_N"/>
    <property type="match status" value="1"/>
</dbReference>
<evidence type="ECO:0000313" key="12">
    <source>
        <dbReference type="Proteomes" id="UP000664800"/>
    </source>
</evidence>
<dbReference type="AlphaFoldDB" id="A0A8I1MXR0"/>
<comment type="caution">
    <text evidence="11">The sequence shown here is derived from an EMBL/GenBank/DDBJ whole genome shotgun (WGS) entry which is preliminary data.</text>
</comment>
<dbReference type="EMBL" id="JAFKMR010000038">
    <property type="protein sequence ID" value="MBN8745695.1"/>
    <property type="molecule type" value="Genomic_DNA"/>
</dbReference>
<evidence type="ECO:0000259" key="10">
    <source>
        <dbReference type="PROSITE" id="PS50263"/>
    </source>
</evidence>
<keyword evidence="8 9" id="KW-0012">Acyltransferase</keyword>
<dbReference type="GO" id="GO:0005886">
    <property type="term" value="C:plasma membrane"/>
    <property type="evidence" value="ECO:0007669"/>
    <property type="project" value="UniProtKB-SubCell"/>
</dbReference>
<comment type="catalytic activity">
    <reaction evidence="9">
        <text>N-terminal S-1,2-diacyl-sn-glyceryl-L-cysteinyl-[lipoprotein] + a glycerophospholipid = N-acyl-S-1,2-diacyl-sn-glyceryl-L-cysteinyl-[lipoprotein] + a 2-acyl-sn-glycero-3-phospholipid + H(+)</text>
        <dbReference type="Rhea" id="RHEA:48228"/>
        <dbReference type="Rhea" id="RHEA-COMP:14681"/>
        <dbReference type="Rhea" id="RHEA-COMP:14684"/>
        <dbReference type="ChEBI" id="CHEBI:15378"/>
        <dbReference type="ChEBI" id="CHEBI:136912"/>
        <dbReference type="ChEBI" id="CHEBI:140656"/>
        <dbReference type="ChEBI" id="CHEBI:140657"/>
        <dbReference type="ChEBI" id="CHEBI:140660"/>
        <dbReference type="EC" id="2.3.1.269"/>
    </reaction>
</comment>
<organism evidence="11 12">
    <name type="scientific">Thiomonas arsenitoxydans (strain DSM 22701 / CIP 110005 / 3As)</name>
    <dbReference type="NCBI Taxonomy" id="426114"/>
    <lineage>
        <taxon>Bacteria</taxon>
        <taxon>Pseudomonadati</taxon>
        <taxon>Pseudomonadota</taxon>
        <taxon>Betaproteobacteria</taxon>
        <taxon>Burkholderiales</taxon>
        <taxon>Thiomonas</taxon>
    </lineage>
</organism>
<dbReference type="EC" id="2.3.1.269" evidence="9"/>
<evidence type="ECO:0000256" key="3">
    <source>
        <dbReference type="ARBA" id="ARBA00022475"/>
    </source>
</evidence>
<feature type="transmembrane region" description="Helical" evidence="9">
    <location>
        <begin position="201"/>
        <end position="220"/>
    </location>
</feature>
<dbReference type="GO" id="GO:0042158">
    <property type="term" value="P:lipoprotein biosynthetic process"/>
    <property type="evidence" value="ECO:0007669"/>
    <property type="project" value="UniProtKB-UniRule"/>
</dbReference>
<evidence type="ECO:0000256" key="8">
    <source>
        <dbReference type="ARBA" id="ARBA00023315"/>
    </source>
</evidence>
<dbReference type="InterPro" id="IPR036526">
    <property type="entry name" value="C-N_Hydrolase_sf"/>
</dbReference>
<dbReference type="CDD" id="cd07571">
    <property type="entry name" value="ALP_N-acyl_transferase"/>
    <property type="match status" value="1"/>
</dbReference>
<evidence type="ECO:0000313" key="11">
    <source>
        <dbReference type="EMBL" id="MBN8745695.1"/>
    </source>
</evidence>
<dbReference type="UniPathway" id="UPA00666"/>
<protein>
    <recommendedName>
        <fullName evidence="9">Apolipoprotein N-acyltransferase</fullName>
        <shortName evidence="9">ALP N-acyltransferase</shortName>
        <ecNumber evidence="9">2.3.1.269</ecNumber>
    </recommendedName>
</protein>
<evidence type="ECO:0000256" key="4">
    <source>
        <dbReference type="ARBA" id="ARBA00022679"/>
    </source>
</evidence>
<keyword evidence="7 9" id="KW-0472">Membrane</keyword>
<feature type="transmembrane region" description="Helical" evidence="9">
    <location>
        <begin position="115"/>
        <end position="140"/>
    </location>
</feature>
<dbReference type="InterPro" id="IPR003010">
    <property type="entry name" value="C-N_Hydrolase"/>
</dbReference>
<comment type="subcellular location">
    <subcellularLocation>
        <location evidence="9">Cell inner membrane</location>
        <topology evidence="9">Multi-pass membrane protein</topology>
    </subcellularLocation>
    <subcellularLocation>
        <location evidence="1">Cell membrane</location>
        <topology evidence="1">Multi-pass membrane protein</topology>
    </subcellularLocation>
</comment>
<feature type="transmembrane region" description="Helical" evidence="9">
    <location>
        <begin position="54"/>
        <end position="71"/>
    </location>
</feature>
<evidence type="ECO:0000256" key="2">
    <source>
        <dbReference type="ARBA" id="ARBA00010065"/>
    </source>
</evidence>
<dbReference type="RefSeq" id="WP_276732810.1">
    <property type="nucleotide sequence ID" value="NZ_JAFKMR010000038.1"/>
</dbReference>
<keyword evidence="6 9" id="KW-1133">Transmembrane helix</keyword>
<dbReference type="GO" id="GO:0016410">
    <property type="term" value="F:N-acyltransferase activity"/>
    <property type="evidence" value="ECO:0007669"/>
    <property type="project" value="UniProtKB-UniRule"/>
</dbReference>
<evidence type="ECO:0000256" key="9">
    <source>
        <dbReference type="HAMAP-Rule" id="MF_01148"/>
    </source>
</evidence>
<dbReference type="NCBIfam" id="TIGR00546">
    <property type="entry name" value="lnt"/>
    <property type="match status" value="1"/>
</dbReference>
<sequence length="550" mass="59001">MSERPANRDANVATASAPPRSLLRQFTQPRFAPFVSIVLGVLLAQTFGRPQLGGWSIVILAAWISLLWADAQPRPKDRAKRGALLGFSLGLGWFTGGLWWLYISMAVYGGMAPPIAGGALLLFCAYLALYPTLAAALAAALAPAAGREPWKLARAIGAALVLAGGWTLAEWLRGTLFTGFPWLALGYAQVGNPLSGYAPVIGQYGVNFAAALAAALLALLSQVSLRGALVSLGLLVALFFGGLQLQQVRWTHAVGPTLKVALLQGDVAQSEKFKPETLGPTLQLYGNWLSSLKANLIVTPETAVPVLPEDLDPGYLRQIERALREHHTAALLGIPLTRGANQYTNSVLGLGGAAPYRYDKSHLVPFGEFVPYGFHWFVKLMDMPLGSFARGGLDQPPFVVQGVKVAPNICYEDLFGAQMAQRFRNPAHAPNVFANLTNLGWFGNTIIIPQHLEIARMRSLEFQIPGIRATNTGATAIINAHGQVAAELPPYTVGVLTGSVQGHAGLTPFAWLASRYGDWPEVLLAAFALLLGWALTRLQRGGTHHHNARV</sequence>
<evidence type="ECO:0000256" key="6">
    <source>
        <dbReference type="ARBA" id="ARBA00022989"/>
    </source>
</evidence>
<dbReference type="Pfam" id="PF00795">
    <property type="entry name" value="CN_hydrolase"/>
    <property type="match status" value="1"/>
</dbReference>
<dbReference type="Gene3D" id="3.60.110.10">
    <property type="entry name" value="Carbon-nitrogen hydrolase"/>
    <property type="match status" value="1"/>
</dbReference>
<dbReference type="InterPro" id="IPR004563">
    <property type="entry name" value="Apolipo_AcylTrfase"/>
</dbReference>
<evidence type="ECO:0000256" key="1">
    <source>
        <dbReference type="ARBA" id="ARBA00004651"/>
    </source>
</evidence>
<name>A0A8I1MXR0_THIA3</name>
<dbReference type="PROSITE" id="PS50263">
    <property type="entry name" value="CN_HYDROLASE"/>
    <property type="match status" value="1"/>
</dbReference>
<dbReference type="HAMAP" id="MF_01148">
    <property type="entry name" value="Lnt"/>
    <property type="match status" value="1"/>
</dbReference>
<gene>
    <name evidence="9 11" type="primary">lnt</name>
    <name evidence="11" type="ORF">J0I24_15565</name>
</gene>
<keyword evidence="9" id="KW-0997">Cell inner membrane</keyword>